<dbReference type="GO" id="GO:0007399">
    <property type="term" value="P:nervous system development"/>
    <property type="evidence" value="ECO:0007669"/>
    <property type="project" value="TreeGrafter"/>
</dbReference>
<feature type="domain" description="CCZ1/INTU second Longin" evidence="2">
    <location>
        <begin position="426"/>
        <end position="524"/>
    </location>
</feature>
<dbReference type="GO" id="GO:0016192">
    <property type="term" value="P:vesicle-mediated transport"/>
    <property type="evidence" value="ECO:0007669"/>
    <property type="project" value="InterPro"/>
</dbReference>
<dbReference type="GO" id="GO:0001736">
    <property type="term" value="P:establishment of planar polarity"/>
    <property type="evidence" value="ECO:0007669"/>
    <property type="project" value="InterPro"/>
</dbReference>
<evidence type="ECO:0000313" key="4">
    <source>
        <dbReference type="EMBL" id="CAG9800024.1"/>
    </source>
</evidence>
<sequence length="763" mass="88584">MSNASDCSSYSYSPDFKNYIYEDGGSSLFYIRAHSLKDNDYNKNSLNHDQDEIFRHEFKRMSLRQRDKGILSKLTNKKSSGFEFKVVDRQKYRHTDGELKELKVGNKSLKTANLSKSKKGDKRSLFEILFNASIIPGPDNKRLIIDRINTPSIFEKDLCVGDYIKTIDGEVITTDNINHVLHKIIIQKSFKIVAQESYKDDYDASQEEIKITKINDIVANKQKLFNLGSETHELIFSLNIIVKNEQITEDSDDFTTVFSYPPKDNNFLHKQKGSFLTLASILKGSFDKYPNVTSIKVHNTTFFVTYTIRNGDNEFIFLGFNSNYAGLFDSKHITQNFVKFLDYIYPNFIIINDFDQLNSLCEIVKIQLIRNPSEAINFEQLFSCPKFVPLPKEIVLRINDALSELEAMDYRNWNESLMELFGKFNVIGSCLFYKTSLICSHFNELDMENVELFVRQLCLKFLYEMCYVKEMAIWQRVYPKEYQSYNIENDSTKNKVFLLIAARANLMMCVLLEENAYNLNPEVETQSSNYLIYFLEEMEDVMDHLKVVGIENLTKIWINSAKRPQCKSPFDKIENPAHTEHQHLRQIKEECEDDDESEKDLESHIDSQKSSSGFENEDTFYKDFADIVPQTLTFGPENVLYHFTQLDFSEGIILTTINDNACKPPNDILVDIFRRSCLSIHCVLQNTIQFNQLLSRENKISSKTMMLPKEQGMLIDLIVGKQRLSFWIIGRLFGTKELYVCYDSKIPQNMVEIAFRIALNCIG</sequence>
<dbReference type="PANTHER" id="PTHR21082">
    <property type="entry name" value="PROTEIN INTURNED"/>
    <property type="match status" value="1"/>
</dbReference>
<dbReference type="AlphaFoldDB" id="A0A9N9WNV2"/>
<dbReference type="Proteomes" id="UP001153620">
    <property type="component" value="Chromosome 1"/>
</dbReference>
<evidence type="ECO:0000259" key="2">
    <source>
        <dbReference type="Pfam" id="PF19032"/>
    </source>
</evidence>
<dbReference type="InterPro" id="IPR043988">
    <property type="entry name" value="CCZ1/INTU_longin_2"/>
</dbReference>
<gene>
    <name evidence="4" type="ORF">CHIRRI_LOCUS2977</name>
</gene>
<feature type="region of interest" description="Disordered" evidence="1">
    <location>
        <begin position="589"/>
        <end position="614"/>
    </location>
</feature>
<proteinExistence type="predicted"/>
<evidence type="ECO:0000259" key="3">
    <source>
        <dbReference type="Pfam" id="PF19033"/>
    </source>
</evidence>
<dbReference type="GO" id="GO:0005929">
    <property type="term" value="C:cilium"/>
    <property type="evidence" value="ECO:0007669"/>
    <property type="project" value="TreeGrafter"/>
</dbReference>
<organism evidence="4 5">
    <name type="scientific">Chironomus riparius</name>
    <dbReference type="NCBI Taxonomy" id="315576"/>
    <lineage>
        <taxon>Eukaryota</taxon>
        <taxon>Metazoa</taxon>
        <taxon>Ecdysozoa</taxon>
        <taxon>Arthropoda</taxon>
        <taxon>Hexapoda</taxon>
        <taxon>Insecta</taxon>
        <taxon>Pterygota</taxon>
        <taxon>Neoptera</taxon>
        <taxon>Endopterygota</taxon>
        <taxon>Diptera</taxon>
        <taxon>Nematocera</taxon>
        <taxon>Chironomoidea</taxon>
        <taxon>Chironomidae</taxon>
        <taxon>Chironominae</taxon>
        <taxon>Chironomus</taxon>
    </lineage>
</organism>
<keyword evidence="5" id="KW-1185">Reference proteome</keyword>
<dbReference type="GO" id="GO:0005737">
    <property type="term" value="C:cytoplasm"/>
    <property type="evidence" value="ECO:0007669"/>
    <property type="project" value="TreeGrafter"/>
</dbReference>
<dbReference type="OrthoDB" id="10263272at2759"/>
<dbReference type="InterPro" id="IPR039151">
    <property type="entry name" value="INTU"/>
</dbReference>
<reference evidence="4" key="2">
    <citation type="submission" date="2022-10" db="EMBL/GenBank/DDBJ databases">
        <authorList>
            <consortium name="ENA_rothamsted_submissions"/>
            <consortium name="culmorum"/>
            <person name="King R."/>
        </authorList>
    </citation>
    <scope>NUCLEOTIDE SEQUENCE</scope>
</reference>
<dbReference type="InterPro" id="IPR043989">
    <property type="entry name" value="CCZ1/INTU/HSP4_longin_3"/>
</dbReference>
<protein>
    <recommendedName>
        <fullName evidence="6">Inturned planar cell polarity effector homolog</fullName>
    </recommendedName>
</protein>
<accession>A0A9N9WNV2</accession>
<feature type="domain" description="CCZ1/INTU/HPS4 third Longin" evidence="3">
    <location>
        <begin position="637"/>
        <end position="757"/>
    </location>
</feature>
<dbReference type="GO" id="GO:0060271">
    <property type="term" value="P:cilium assembly"/>
    <property type="evidence" value="ECO:0007669"/>
    <property type="project" value="InterPro"/>
</dbReference>
<dbReference type="Pfam" id="PF19032">
    <property type="entry name" value="Intu_longin_2"/>
    <property type="match status" value="1"/>
</dbReference>
<reference evidence="4" key="1">
    <citation type="submission" date="2022-01" db="EMBL/GenBank/DDBJ databases">
        <authorList>
            <person name="King R."/>
        </authorList>
    </citation>
    <scope>NUCLEOTIDE SEQUENCE</scope>
</reference>
<dbReference type="EMBL" id="OU895877">
    <property type="protein sequence ID" value="CAG9800024.1"/>
    <property type="molecule type" value="Genomic_DNA"/>
</dbReference>
<dbReference type="PANTHER" id="PTHR21082:SF4">
    <property type="entry name" value="PROTEIN INTURNED"/>
    <property type="match status" value="1"/>
</dbReference>
<evidence type="ECO:0008006" key="6">
    <source>
        <dbReference type="Google" id="ProtNLM"/>
    </source>
</evidence>
<dbReference type="Pfam" id="PF19033">
    <property type="entry name" value="Intu_longin_3"/>
    <property type="match status" value="1"/>
</dbReference>
<evidence type="ECO:0000313" key="5">
    <source>
        <dbReference type="Proteomes" id="UP001153620"/>
    </source>
</evidence>
<name>A0A9N9WNV2_9DIPT</name>
<evidence type="ECO:0000256" key="1">
    <source>
        <dbReference type="SAM" id="MobiDB-lite"/>
    </source>
</evidence>
<feature type="compositionally biased region" description="Acidic residues" evidence="1">
    <location>
        <begin position="590"/>
        <end position="599"/>
    </location>
</feature>